<accession>A0A8J3VG90</accession>
<sequence length="326" mass="34252">MISYGPQVIRAAVGYEELLEPVSAALADFSRGLGDSPMAVFAPAGPEGDVHVKSAWLPGRAVFTVKVATWFKERARRGGTPGSGLVAVFDAQTGDLVALLRDEHHLSDVRTAAAGALAARALARPDSDVLGVLGTGVQAYLQVLAAADELPITEVRVWGRRAGRVARFAEAVRARRPDLRVTPVSSPRSACAEVDLLVTATASTEPLVDEAWLAAGVHVTAVGADDPSKAELSAGCLRAADRLVVDSRDLAHTRAARDDVAELGEVLCGSAPGRRYPEEITICQLIGLGVQDLAAAEVALNLLRDNAPVRNRPPASAEDLRRGELS</sequence>
<proteinExistence type="predicted"/>
<name>A0A8J3VG90_9ACTN</name>
<evidence type="ECO:0000313" key="2">
    <source>
        <dbReference type="Proteomes" id="UP000612899"/>
    </source>
</evidence>
<dbReference type="PANTHER" id="PTHR13812:SF19">
    <property type="entry name" value="KETIMINE REDUCTASE MU-CRYSTALLIN"/>
    <property type="match status" value="1"/>
</dbReference>
<dbReference type="EMBL" id="BONY01000024">
    <property type="protein sequence ID" value="GIH06099.1"/>
    <property type="molecule type" value="Genomic_DNA"/>
</dbReference>
<dbReference type="GO" id="GO:0005737">
    <property type="term" value="C:cytoplasm"/>
    <property type="evidence" value="ECO:0007669"/>
    <property type="project" value="TreeGrafter"/>
</dbReference>
<dbReference type="Pfam" id="PF02423">
    <property type="entry name" value="OCD_Mu_crystall"/>
    <property type="match status" value="1"/>
</dbReference>
<keyword evidence="2" id="KW-1185">Reference proteome</keyword>
<protein>
    <submittedName>
        <fullName evidence="1">Ornithine cyclodeaminase</fullName>
    </submittedName>
</protein>
<dbReference type="PIRSF" id="PIRSF001439">
    <property type="entry name" value="CryM"/>
    <property type="match status" value="1"/>
</dbReference>
<gene>
    <name evidence="1" type="ORF">Rhe02_41660</name>
</gene>
<dbReference type="RefSeq" id="WP_203909926.1">
    <property type="nucleotide sequence ID" value="NZ_BONY01000024.1"/>
</dbReference>
<comment type="caution">
    <text evidence="1">The sequence shown here is derived from an EMBL/GenBank/DDBJ whole genome shotgun (WGS) entry which is preliminary data.</text>
</comment>
<evidence type="ECO:0000313" key="1">
    <source>
        <dbReference type="EMBL" id="GIH06099.1"/>
    </source>
</evidence>
<dbReference type="InterPro" id="IPR003462">
    <property type="entry name" value="ODC_Mu_crystall"/>
</dbReference>
<dbReference type="Proteomes" id="UP000612899">
    <property type="component" value="Unassembled WGS sequence"/>
</dbReference>
<dbReference type="SUPFAM" id="SSF51735">
    <property type="entry name" value="NAD(P)-binding Rossmann-fold domains"/>
    <property type="match status" value="1"/>
</dbReference>
<dbReference type="InterPro" id="IPR023401">
    <property type="entry name" value="ODC_N"/>
</dbReference>
<dbReference type="PANTHER" id="PTHR13812">
    <property type="entry name" value="KETIMINE REDUCTASE MU-CRYSTALLIN"/>
    <property type="match status" value="1"/>
</dbReference>
<dbReference type="Gene3D" id="3.40.50.720">
    <property type="entry name" value="NAD(P)-binding Rossmann-like Domain"/>
    <property type="match status" value="1"/>
</dbReference>
<dbReference type="AlphaFoldDB" id="A0A8J3VG90"/>
<dbReference type="InterPro" id="IPR036291">
    <property type="entry name" value="NAD(P)-bd_dom_sf"/>
</dbReference>
<dbReference type="Gene3D" id="3.30.1780.10">
    <property type="entry name" value="ornithine cyclodeaminase, domain 1"/>
    <property type="match status" value="1"/>
</dbReference>
<reference evidence="1" key="1">
    <citation type="submission" date="2021-01" db="EMBL/GenBank/DDBJ databases">
        <title>Whole genome shotgun sequence of Rhizocola hellebori NBRC 109834.</title>
        <authorList>
            <person name="Komaki H."/>
            <person name="Tamura T."/>
        </authorList>
    </citation>
    <scope>NUCLEOTIDE SEQUENCE</scope>
    <source>
        <strain evidence="1">NBRC 109834</strain>
    </source>
</reference>
<organism evidence="1 2">
    <name type="scientific">Rhizocola hellebori</name>
    <dbReference type="NCBI Taxonomy" id="1392758"/>
    <lineage>
        <taxon>Bacteria</taxon>
        <taxon>Bacillati</taxon>
        <taxon>Actinomycetota</taxon>
        <taxon>Actinomycetes</taxon>
        <taxon>Micromonosporales</taxon>
        <taxon>Micromonosporaceae</taxon>
        <taxon>Rhizocola</taxon>
    </lineage>
</organism>